<dbReference type="Proteomes" id="UP001041814">
    <property type="component" value="Unassembled WGS sequence"/>
</dbReference>
<dbReference type="InterPro" id="IPR036465">
    <property type="entry name" value="vWFA_dom_sf"/>
</dbReference>
<keyword evidence="3" id="KW-1185">Reference proteome</keyword>
<feature type="domain" description="VWFA" evidence="1">
    <location>
        <begin position="82"/>
        <end position="279"/>
    </location>
</feature>
<name>A0ABS1E0B5_RUBGE</name>
<organism evidence="2 3">
    <name type="scientific">Rubrivivax gelatinosus</name>
    <name type="common">Rhodocyclus gelatinosus</name>
    <name type="synonym">Rhodopseudomonas gelatinosa</name>
    <dbReference type="NCBI Taxonomy" id="28068"/>
    <lineage>
        <taxon>Bacteria</taxon>
        <taxon>Pseudomonadati</taxon>
        <taxon>Pseudomonadota</taxon>
        <taxon>Betaproteobacteria</taxon>
        <taxon>Burkholderiales</taxon>
        <taxon>Sphaerotilaceae</taxon>
        <taxon>Rubrivivax</taxon>
    </lineage>
</organism>
<reference evidence="2" key="2">
    <citation type="journal article" date="2020" name="Microorganisms">
        <title>Osmotic Adaptation and Compatible Solute Biosynthesis of Phototrophic Bacteria as Revealed from Genome Analyses.</title>
        <authorList>
            <person name="Imhoff J.F."/>
            <person name="Rahn T."/>
            <person name="Kunzel S."/>
            <person name="Keller A."/>
            <person name="Neulinger S.C."/>
        </authorList>
    </citation>
    <scope>NUCLEOTIDE SEQUENCE</scope>
    <source>
        <strain evidence="2">IM 151</strain>
    </source>
</reference>
<dbReference type="SMART" id="SM00327">
    <property type="entry name" value="VWA"/>
    <property type="match status" value="1"/>
</dbReference>
<evidence type="ECO:0000313" key="3">
    <source>
        <dbReference type="Proteomes" id="UP001041814"/>
    </source>
</evidence>
<accession>A0ABS1E0B5</accession>
<dbReference type="RefSeq" id="WP_200379633.1">
    <property type="nucleotide sequence ID" value="NZ_NRRU01000085.1"/>
</dbReference>
<reference evidence="2" key="1">
    <citation type="submission" date="2017-08" db="EMBL/GenBank/DDBJ databases">
        <authorList>
            <person name="Imhoff J.F."/>
            <person name="Rahn T."/>
            <person name="Kuenzel S."/>
            <person name="Neulinger S.C."/>
        </authorList>
    </citation>
    <scope>NUCLEOTIDE SEQUENCE</scope>
    <source>
        <strain evidence="2">IM 151</strain>
    </source>
</reference>
<evidence type="ECO:0000313" key="2">
    <source>
        <dbReference type="EMBL" id="MBK1714890.1"/>
    </source>
</evidence>
<dbReference type="SUPFAM" id="SSF53300">
    <property type="entry name" value="vWA-like"/>
    <property type="match status" value="1"/>
</dbReference>
<dbReference type="EMBL" id="NRRU01000085">
    <property type="protein sequence ID" value="MBK1714890.1"/>
    <property type="molecule type" value="Genomic_DNA"/>
</dbReference>
<gene>
    <name evidence="2" type="ORF">CKO43_19190</name>
</gene>
<dbReference type="CDD" id="cd00198">
    <property type="entry name" value="vWFA"/>
    <property type="match status" value="1"/>
</dbReference>
<sequence>MPEFDQPLWLLALLLALLPWWRHGQQRVDWADLRALPPDRLSRAVDGALRASASLALAAAAFSLAGVHRQAAPVERSGTGAHIVVLLDRSASMADGFAGSRRQADEESKGEAAARLLDAFVSQRLRDLFGVVFFSTAPMRVLGLSGDHDAVRAAIASSAAPGIGLTNISAGLTMALESFRDQPRSGSRVLLLVSDGAASIDARAQVTIRRLFQEHQAQLYWIYLRTPNGNSPTRLPTPDAGADVAPEYYLDRFFSDLGSPYRLYEADNPRALAHAIEDVSRLQNQPLRYLQPQPRRELARGFDALALACVLLLLAARLLEQPRWRR</sequence>
<dbReference type="Gene3D" id="3.40.50.410">
    <property type="entry name" value="von Willebrand factor, type A domain"/>
    <property type="match status" value="1"/>
</dbReference>
<dbReference type="InterPro" id="IPR002035">
    <property type="entry name" value="VWF_A"/>
</dbReference>
<dbReference type="Pfam" id="PF13519">
    <property type="entry name" value="VWA_2"/>
    <property type="match status" value="1"/>
</dbReference>
<comment type="caution">
    <text evidence="2">The sequence shown here is derived from an EMBL/GenBank/DDBJ whole genome shotgun (WGS) entry which is preliminary data.</text>
</comment>
<protein>
    <recommendedName>
        <fullName evidence="1">VWFA domain-containing protein</fullName>
    </recommendedName>
</protein>
<evidence type="ECO:0000259" key="1">
    <source>
        <dbReference type="PROSITE" id="PS50234"/>
    </source>
</evidence>
<proteinExistence type="predicted"/>
<dbReference type="PROSITE" id="PS50234">
    <property type="entry name" value="VWFA"/>
    <property type="match status" value="1"/>
</dbReference>